<keyword evidence="3" id="KW-1185">Reference proteome</keyword>
<protein>
    <submittedName>
        <fullName evidence="2">Uncharacterized protein</fullName>
    </submittedName>
</protein>
<name>A0ABQ3DP36_9GAMM</name>
<gene>
    <name evidence="2" type="ORF">GCM10009038_02710</name>
</gene>
<reference evidence="3" key="1">
    <citation type="journal article" date="2019" name="Int. J. Syst. Evol. Microbiol.">
        <title>The Global Catalogue of Microorganisms (GCM) 10K type strain sequencing project: providing services to taxonomists for standard genome sequencing and annotation.</title>
        <authorList>
            <consortium name="The Broad Institute Genomics Platform"/>
            <consortium name="The Broad Institute Genome Sequencing Center for Infectious Disease"/>
            <person name="Wu L."/>
            <person name="Ma J."/>
        </authorList>
    </citation>
    <scope>NUCLEOTIDE SEQUENCE [LARGE SCALE GENOMIC DNA]</scope>
    <source>
        <strain evidence="3">KCTC 32998</strain>
    </source>
</reference>
<accession>A0ABQ3DP36</accession>
<organism evidence="2 3">
    <name type="scientific">Salinicola rhizosphaerae</name>
    <dbReference type="NCBI Taxonomy" id="1443141"/>
    <lineage>
        <taxon>Bacteria</taxon>
        <taxon>Pseudomonadati</taxon>
        <taxon>Pseudomonadota</taxon>
        <taxon>Gammaproteobacteria</taxon>
        <taxon>Oceanospirillales</taxon>
        <taxon>Halomonadaceae</taxon>
        <taxon>Salinicola</taxon>
    </lineage>
</organism>
<feature type="compositionally biased region" description="Basic residues" evidence="1">
    <location>
        <begin position="41"/>
        <end position="50"/>
    </location>
</feature>
<feature type="region of interest" description="Disordered" evidence="1">
    <location>
        <begin position="40"/>
        <end position="65"/>
    </location>
</feature>
<proteinExistence type="predicted"/>
<comment type="caution">
    <text evidence="2">The sequence shown here is derived from an EMBL/GenBank/DDBJ whole genome shotgun (WGS) entry which is preliminary data.</text>
</comment>
<dbReference type="Proteomes" id="UP000646745">
    <property type="component" value="Unassembled WGS sequence"/>
</dbReference>
<evidence type="ECO:0000313" key="3">
    <source>
        <dbReference type="Proteomes" id="UP000646745"/>
    </source>
</evidence>
<evidence type="ECO:0000256" key="1">
    <source>
        <dbReference type="SAM" id="MobiDB-lite"/>
    </source>
</evidence>
<sequence>MAVAKGALSADPEFSDRDGLVPAREDCVALAVSWEMSMSRFRQKGTKKNGAKKELSRQDLSNHQE</sequence>
<dbReference type="EMBL" id="BMZI01000001">
    <property type="protein sequence ID" value="GHB08668.1"/>
    <property type="molecule type" value="Genomic_DNA"/>
</dbReference>
<feature type="compositionally biased region" description="Basic and acidic residues" evidence="1">
    <location>
        <begin position="51"/>
        <end position="65"/>
    </location>
</feature>
<evidence type="ECO:0000313" key="2">
    <source>
        <dbReference type="EMBL" id="GHB08668.1"/>
    </source>
</evidence>